<evidence type="ECO:0000259" key="6">
    <source>
        <dbReference type="Pfam" id="PF07282"/>
    </source>
</evidence>
<keyword evidence="8" id="KW-1185">Reference proteome</keyword>
<evidence type="ECO:0000256" key="3">
    <source>
        <dbReference type="ARBA" id="ARBA00023125"/>
    </source>
</evidence>
<gene>
    <name evidence="7" type="ORF">C7B64_16785</name>
</gene>
<evidence type="ECO:0000256" key="4">
    <source>
        <dbReference type="ARBA" id="ARBA00023172"/>
    </source>
</evidence>
<evidence type="ECO:0000256" key="1">
    <source>
        <dbReference type="ARBA" id="ARBA00008761"/>
    </source>
</evidence>
<dbReference type="AlphaFoldDB" id="A0A2T1C0E0"/>
<comment type="similarity">
    <text evidence="1">In the C-terminal section; belongs to the transposase 35 family.</text>
</comment>
<dbReference type="InterPro" id="IPR010095">
    <property type="entry name" value="Cas12f1-like_TNB"/>
</dbReference>
<feature type="domain" description="Probable transposase IS891/IS1136/IS1341" evidence="5">
    <location>
        <begin position="175"/>
        <end position="281"/>
    </location>
</feature>
<dbReference type="Pfam" id="PF07282">
    <property type="entry name" value="Cas12f1-like_TNB"/>
    <property type="match status" value="1"/>
</dbReference>
<dbReference type="RefSeq" id="WP_106289807.1">
    <property type="nucleotide sequence ID" value="NZ_CAWNTC010000119.1"/>
</dbReference>
<dbReference type="Pfam" id="PF01385">
    <property type="entry name" value="OrfB_IS605"/>
    <property type="match status" value="1"/>
</dbReference>
<comment type="caution">
    <text evidence="7">The sequence shown here is derived from an EMBL/GenBank/DDBJ whole genome shotgun (WGS) entry which is preliminary data.</text>
</comment>
<feature type="domain" description="Cas12f1-like TNB" evidence="6">
    <location>
        <begin position="303"/>
        <end position="378"/>
    </location>
</feature>
<proteinExistence type="inferred from homology"/>
<protein>
    <submittedName>
        <fullName evidence="7">Transposase</fullName>
    </submittedName>
</protein>
<keyword evidence="4" id="KW-0233">DNA recombination</keyword>
<dbReference type="OrthoDB" id="570861at2"/>
<organism evidence="7 8">
    <name type="scientific">Merismopedia glauca CCAP 1448/3</name>
    <dbReference type="NCBI Taxonomy" id="1296344"/>
    <lineage>
        <taxon>Bacteria</taxon>
        <taxon>Bacillati</taxon>
        <taxon>Cyanobacteriota</taxon>
        <taxon>Cyanophyceae</taxon>
        <taxon>Synechococcales</taxon>
        <taxon>Merismopediaceae</taxon>
        <taxon>Merismopedia</taxon>
    </lineage>
</organism>
<dbReference type="GO" id="GO:0003677">
    <property type="term" value="F:DNA binding"/>
    <property type="evidence" value="ECO:0007669"/>
    <property type="project" value="UniProtKB-KW"/>
</dbReference>
<keyword evidence="2" id="KW-0815">Transposition</keyword>
<dbReference type="InterPro" id="IPR001959">
    <property type="entry name" value="Transposase"/>
</dbReference>
<dbReference type="EMBL" id="PVWJ01000091">
    <property type="protein sequence ID" value="PSB01736.1"/>
    <property type="molecule type" value="Genomic_DNA"/>
</dbReference>
<dbReference type="NCBIfam" id="TIGR01766">
    <property type="entry name" value="IS200/IS605 family accessory protein TnpB-like domain"/>
    <property type="match status" value="1"/>
</dbReference>
<accession>A0A2T1C0E0</accession>
<reference evidence="7 8" key="2">
    <citation type="submission" date="2018-03" db="EMBL/GenBank/DDBJ databases">
        <title>The ancient ancestry and fast evolution of plastids.</title>
        <authorList>
            <person name="Moore K.R."/>
            <person name="Magnabosco C."/>
            <person name="Momper L."/>
            <person name="Gold D.A."/>
            <person name="Bosak T."/>
            <person name="Fournier G.P."/>
        </authorList>
    </citation>
    <scope>NUCLEOTIDE SEQUENCE [LARGE SCALE GENOMIC DNA]</scope>
    <source>
        <strain evidence="7 8">CCAP 1448/3</strain>
    </source>
</reference>
<keyword evidence="3" id="KW-0238">DNA-binding</keyword>
<sequence>MQLVQRHIINKNHKYWSYFDQQAFLSKNLFNLTNYQMRQHFFEKKEILSFTSLYHLVSKSDAYYALPNTKVAKQIIRRIHKAWIGYKQAHKDWKRNPSKYLGEPRIPKYKDKIKGRYAVIFPDETVSKPALRKGVVKLTPCPIEFESGLQEVDEVRVIPRSGCYVVEIVYSQEPINNSATEVAGIDLGLTNLITLTSNQPGVKPLLIKGGALKAINTYYNKQKAKIQSELENKHKAKTSNRLNKLTHKRNCRVNNYLHTSSRRVIDWCIANQVGTLIVGKNDGWKQSINIGRKNNQQFVNVPHAQLISMISYKAELLGIKVVVTEESYSSKSSILDNDPLPKYGEDKPKFSGKRVKRGLYVSKNGIRINADVQGSLNIIRKVKPNVFDYGLRGLPFSPVTLDPLRTHDFLQIA</sequence>
<dbReference type="Proteomes" id="UP000238762">
    <property type="component" value="Unassembled WGS sequence"/>
</dbReference>
<dbReference type="GO" id="GO:0032196">
    <property type="term" value="P:transposition"/>
    <property type="evidence" value="ECO:0007669"/>
    <property type="project" value="UniProtKB-KW"/>
</dbReference>
<reference evidence="7 8" key="1">
    <citation type="submission" date="2018-02" db="EMBL/GenBank/DDBJ databases">
        <authorList>
            <person name="Cohen D.B."/>
            <person name="Kent A.D."/>
        </authorList>
    </citation>
    <scope>NUCLEOTIDE SEQUENCE [LARGE SCALE GENOMIC DNA]</scope>
    <source>
        <strain evidence="7 8">CCAP 1448/3</strain>
    </source>
</reference>
<evidence type="ECO:0000313" key="8">
    <source>
        <dbReference type="Proteomes" id="UP000238762"/>
    </source>
</evidence>
<dbReference type="GO" id="GO:0006310">
    <property type="term" value="P:DNA recombination"/>
    <property type="evidence" value="ECO:0007669"/>
    <property type="project" value="UniProtKB-KW"/>
</dbReference>
<name>A0A2T1C0E0_9CYAN</name>
<evidence type="ECO:0000256" key="2">
    <source>
        <dbReference type="ARBA" id="ARBA00022578"/>
    </source>
</evidence>
<dbReference type="NCBIfam" id="NF040570">
    <property type="entry name" value="guided_TnpB"/>
    <property type="match status" value="1"/>
</dbReference>
<evidence type="ECO:0000313" key="7">
    <source>
        <dbReference type="EMBL" id="PSB01736.1"/>
    </source>
</evidence>
<evidence type="ECO:0000259" key="5">
    <source>
        <dbReference type="Pfam" id="PF01385"/>
    </source>
</evidence>